<protein>
    <submittedName>
        <fullName evidence="2">DUF2790 domain-containing protein</fullName>
    </submittedName>
</protein>
<proteinExistence type="predicted"/>
<dbReference type="AlphaFoldDB" id="A0A9X1W125"/>
<reference evidence="2" key="1">
    <citation type="submission" date="2022-03" db="EMBL/GenBank/DDBJ databases">
        <title>Pseudomonas marianensis sp. nov., a marine bacterium isolated from deep-sea sediments of the Mariana Trench.</title>
        <authorList>
            <person name="Wei Y."/>
        </authorList>
    </citation>
    <scope>NUCLEOTIDE SEQUENCE</scope>
    <source>
        <strain evidence="2">PS1</strain>
    </source>
</reference>
<dbReference type="Pfam" id="PF10976">
    <property type="entry name" value="DUF2790"/>
    <property type="match status" value="1"/>
</dbReference>
<sequence length="80" mass="8720">MRAIFIATALLLSSVAHADSSKPDVYTYGTKLDVASVLSIKLKPTPNCEVTDAVMTYLDSAGHKRQLAYRTLSDTCKNQN</sequence>
<keyword evidence="3" id="KW-1185">Reference proteome</keyword>
<name>A0A9X1W125_9GAMM</name>
<dbReference type="Gene3D" id="2.30.140.50">
    <property type="entry name" value="Protein of unknown function DUF2790"/>
    <property type="match status" value="1"/>
</dbReference>
<evidence type="ECO:0000256" key="1">
    <source>
        <dbReference type="SAM" id="SignalP"/>
    </source>
</evidence>
<dbReference type="RefSeq" id="WP_243604380.1">
    <property type="nucleotide sequence ID" value="NZ_JALGRD010000001.1"/>
</dbReference>
<evidence type="ECO:0000313" key="2">
    <source>
        <dbReference type="EMBL" id="MCJ0972195.1"/>
    </source>
</evidence>
<feature type="chain" id="PRO_5040803679" evidence="1">
    <location>
        <begin position="19"/>
        <end position="80"/>
    </location>
</feature>
<feature type="signal peptide" evidence="1">
    <location>
        <begin position="1"/>
        <end position="18"/>
    </location>
</feature>
<comment type="caution">
    <text evidence="2">The sequence shown here is derived from an EMBL/GenBank/DDBJ whole genome shotgun (WGS) entry which is preliminary data.</text>
</comment>
<gene>
    <name evidence="2" type="ORF">MST27_02265</name>
</gene>
<evidence type="ECO:0000313" key="3">
    <source>
        <dbReference type="Proteomes" id="UP001139682"/>
    </source>
</evidence>
<organism evidence="2 3">
    <name type="scientific">Stutzerimonas marianensis</name>
    <dbReference type="NCBI Taxonomy" id="2929513"/>
    <lineage>
        <taxon>Bacteria</taxon>
        <taxon>Pseudomonadati</taxon>
        <taxon>Pseudomonadota</taxon>
        <taxon>Gammaproteobacteria</taxon>
        <taxon>Pseudomonadales</taxon>
        <taxon>Pseudomonadaceae</taxon>
        <taxon>Stutzerimonas</taxon>
    </lineage>
</organism>
<keyword evidence="1" id="KW-0732">Signal</keyword>
<accession>A0A9X1W125</accession>
<dbReference type="Proteomes" id="UP001139682">
    <property type="component" value="Unassembled WGS sequence"/>
</dbReference>
<dbReference type="InterPro" id="IPR021245">
    <property type="entry name" value="DUF2790"/>
</dbReference>
<dbReference type="EMBL" id="JALGRD010000001">
    <property type="protein sequence ID" value="MCJ0972195.1"/>
    <property type="molecule type" value="Genomic_DNA"/>
</dbReference>